<dbReference type="InterPro" id="IPR050879">
    <property type="entry name" value="Acyltransferase_3"/>
</dbReference>
<feature type="transmembrane region" description="Helical" evidence="2">
    <location>
        <begin position="331"/>
        <end position="352"/>
    </location>
</feature>
<dbReference type="Proteomes" id="UP000605670">
    <property type="component" value="Unassembled WGS sequence"/>
</dbReference>
<organism evidence="5 6">
    <name type="scientific">Ornithinimicrobium tianjinense</name>
    <dbReference type="NCBI Taxonomy" id="1195761"/>
    <lineage>
        <taxon>Bacteria</taxon>
        <taxon>Bacillati</taxon>
        <taxon>Actinomycetota</taxon>
        <taxon>Actinomycetes</taxon>
        <taxon>Micrococcales</taxon>
        <taxon>Ornithinimicrobiaceae</taxon>
        <taxon>Ornithinimicrobium</taxon>
    </lineage>
</organism>
<dbReference type="AlphaFoldDB" id="A0A917BSL9"/>
<dbReference type="EMBL" id="BMEM01000003">
    <property type="protein sequence ID" value="GGF52947.1"/>
    <property type="molecule type" value="Genomic_DNA"/>
</dbReference>
<dbReference type="GO" id="GO:0009103">
    <property type="term" value="P:lipopolysaccharide biosynthetic process"/>
    <property type="evidence" value="ECO:0007669"/>
    <property type="project" value="TreeGrafter"/>
</dbReference>
<dbReference type="PANTHER" id="PTHR23028:SF53">
    <property type="entry name" value="ACYL_TRANSF_3 DOMAIN-CONTAINING PROTEIN"/>
    <property type="match status" value="1"/>
</dbReference>
<reference evidence="5" key="1">
    <citation type="journal article" date="2014" name="Int. J. Syst. Evol. Microbiol.">
        <title>Complete genome sequence of Corynebacterium casei LMG S-19264T (=DSM 44701T), isolated from a smear-ripened cheese.</title>
        <authorList>
            <consortium name="US DOE Joint Genome Institute (JGI-PGF)"/>
            <person name="Walter F."/>
            <person name="Albersmeier A."/>
            <person name="Kalinowski J."/>
            <person name="Ruckert C."/>
        </authorList>
    </citation>
    <scope>NUCLEOTIDE SEQUENCE</scope>
    <source>
        <strain evidence="5">CGMCC 1.12160</strain>
    </source>
</reference>
<feature type="transmembrane region" description="Helical" evidence="2">
    <location>
        <begin position="63"/>
        <end position="83"/>
    </location>
</feature>
<keyword evidence="2" id="KW-0472">Membrane</keyword>
<dbReference type="Pfam" id="PF01757">
    <property type="entry name" value="Acyl_transf_3"/>
    <property type="match status" value="1"/>
</dbReference>
<evidence type="ECO:0000259" key="3">
    <source>
        <dbReference type="Pfam" id="PF01757"/>
    </source>
</evidence>
<dbReference type="GO" id="GO:0016020">
    <property type="term" value="C:membrane"/>
    <property type="evidence" value="ECO:0007669"/>
    <property type="project" value="TreeGrafter"/>
</dbReference>
<reference evidence="5" key="2">
    <citation type="submission" date="2020-09" db="EMBL/GenBank/DDBJ databases">
        <authorList>
            <person name="Sun Q."/>
            <person name="Zhou Y."/>
        </authorList>
    </citation>
    <scope>NUCLEOTIDE SEQUENCE</scope>
    <source>
        <strain evidence="5">CGMCC 1.12160</strain>
    </source>
</reference>
<feature type="transmembrane region" description="Helical" evidence="2">
    <location>
        <begin position="104"/>
        <end position="124"/>
    </location>
</feature>
<dbReference type="InterPro" id="IPR002656">
    <property type="entry name" value="Acyl_transf_3_dom"/>
</dbReference>
<proteinExistence type="predicted"/>
<feature type="region of interest" description="Disordered" evidence="1">
    <location>
        <begin position="452"/>
        <end position="472"/>
    </location>
</feature>
<protein>
    <submittedName>
        <fullName evidence="5">Acyltransferase</fullName>
    </submittedName>
</protein>
<feature type="transmembrane region" description="Helical" evidence="2">
    <location>
        <begin position="227"/>
        <end position="247"/>
    </location>
</feature>
<feature type="transmembrane region" description="Helical" evidence="2">
    <location>
        <begin position="259"/>
        <end position="279"/>
    </location>
</feature>
<evidence type="ECO:0000256" key="1">
    <source>
        <dbReference type="SAM" id="MobiDB-lite"/>
    </source>
</evidence>
<comment type="caution">
    <text evidence="5">The sequence shown here is derived from an EMBL/GenBank/DDBJ whole genome shotgun (WGS) entry which is preliminary data.</text>
</comment>
<feature type="transmembrane region" description="Helical" evidence="2">
    <location>
        <begin position="358"/>
        <end position="379"/>
    </location>
</feature>
<keyword evidence="2" id="KW-0812">Transmembrane</keyword>
<keyword evidence="5" id="KW-0012">Acyltransferase</keyword>
<feature type="domain" description="SGNH" evidence="4">
    <location>
        <begin position="511"/>
        <end position="727"/>
    </location>
</feature>
<name>A0A917BSL9_9MICO</name>
<accession>A0A917BSL9</accession>
<dbReference type="RefSeq" id="WP_188430523.1">
    <property type="nucleotide sequence ID" value="NZ_BAABKH010000003.1"/>
</dbReference>
<gene>
    <name evidence="5" type="ORF">GCM10011366_20890</name>
</gene>
<keyword evidence="6" id="KW-1185">Reference proteome</keyword>
<evidence type="ECO:0000256" key="2">
    <source>
        <dbReference type="SAM" id="Phobius"/>
    </source>
</evidence>
<evidence type="ECO:0000259" key="4">
    <source>
        <dbReference type="Pfam" id="PF19040"/>
    </source>
</evidence>
<dbReference type="InterPro" id="IPR043968">
    <property type="entry name" value="SGNH"/>
</dbReference>
<feature type="domain" description="Acyltransferase 3" evidence="3">
    <location>
        <begin position="37"/>
        <end position="374"/>
    </location>
</feature>
<dbReference type="SUPFAM" id="SSF52266">
    <property type="entry name" value="SGNH hydrolase"/>
    <property type="match status" value="1"/>
</dbReference>
<dbReference type="GO" id="GO:0016747">
    <property type="term" value="F:acyltransferase activity, transferring groups other than amino-acyl groups"/>
    <property type="evidence" value="ECO:0007669"/>
    <property type="project" value="InterPro"/>
</dbReference>
<feature type="transmembrane region" description="Helical" evidence="2">
    <location>
        <begin position="291"/>
        <end position="310"/>
    </location>
</feature>
<keyword evidence="2" id="KW-1133">Transmembrane helix</keyword>
<evidence type="ECO:0000313" key="5">
    <source>
        <dbReference type="EMBL" id="GGF52947.1"/>
    </source>
</evidence>
<evidence type="ECO:0000313" key="6">
    <source>
        <dbReference type="Proteomes" id="UP000605670"/>
    </source>
</evidence>
<dbReference type="Pfam" id="PF19040">
    <property type="entry name" value="SGNH"/>
    <property type="match status" value="1"/>
</dbReference>
<feature type="transmembrane region" description="Helical" evidence="2">
    <location>
        <begin position="177"/>
        <end position="194"/>
    </location>
</feature>
<dbReference type="PANTHER" id="PTHR23028">
    <property type="entry name" value="ACETYLTRANSFERASE"/>
    <property type="match status" value="1"/>
</dbReference>
<keyword evidence="5" id="KW-0808">Transferase</keyword>
<feature type="transmembrane region" description="Helical" evidence="2">
    <location>
        <begin position="201"/>
        <end position="221"/>
    </location>
</feature>
<sequence length="743" mass="80062">MTVDEGAEAPVSRARLRALRAVRHSLKVPPVPRDFRADIEGMRAIAVLGVLLWHAGVTVVPGGFVGVDVFFVVSGFLMTALLLEEARERGRIDLGRFYARRARRLLPAALAALVGTAVLTLLFLPRTRWWDTGIDLLTAASYVVNWRMSSGATDYLDVSRAPSPVQHYWSLAVEEQFYVVWPVLLLGLLVLARGRARVFRVTSWTLTLALLAASLAVSHWWTQTYAAQAYFVTPTRVHELMIGAVVALGARGWPTIPRLLSAVLGWLGLVMIMASLFAIDQHTPFPGTAALWPTVGTALVLISGARAGLWGPEFILRARWMQWVGRISYSLYLWHWPFVAAAASILAVGSGGPVSLPVQWGLVAVLVSVLPAWLSFRYVEEPVRVRGRVLQARVGPGVATYRALRLGASCSLAGALLGLTLMSVAPPRVDGEAVAWRTPALVDDLRQPVGAGTLADAPAPGGGSGTEEQLAAAPERMPDTLGELAVPVEQVPADRPVLTPEGCFPGLTESKVGVCEAGDPDGPVTIALFGDSHAAMWVTALDEIGRERGWRVVTVAKSSCPPVDELSFSRGQAPQGYEQCTAYQEKVLDRLVELDPDVVVMSSASYGASDEAVAEALARRVDQLRAAGIEPVLLRDVPRPPFDVPECLVANEDRATRCVFDRSEGLTRSGTGHALLAELRPDLPVVDLTKAICPAEECDPVVGGVVVWRDSNHVSATYVRSLRGLVEQQLLPVVALTQLRTGP</sequence>